<dbReference type="Proteomes" id="UP000814176">
    <property type="component" value="Unassembled WGS sequence"/>
</dbReference>
<dbReference type="PANTHER" id="PTHR15590:SF0">
    <property type="entry name" value="CX9C MOTIF-CONTAINING PROTEIN 4"/>
    <property type="match status" value="1"/>
</dbReference>
<reference evidence="6 7" key="1">
    <citation type="journal article" date="2021" name="Environ. Microbiol.">
        <title>Gene family expansions and transcriptome signatures uncover fungal adaptations to wood decay.</title>
        <authorList>
            <person name="Hage H."/>
            <person name="Miyauchi S."/>
            <person name="Viragh M."/>
            <person name="Drula E."/>
            <person name="Min B."/>
            <person name="Chaduli D."/>
            <person name="Navarro D."/>
            <person name="Favel A."/>
            <person name="Norest M."/>
            <person name="Lesage-Meessen L."/>
            <person name="Balint B."/>
            <person name="Merenyi Z."/>
            <person name="de Eugenio L."/>
            <person name="Morin E."/>
            <person name="Martinez A.T."/>
            <person name="Baldrian P."/>
            <person name="Stursova M."/>
            <person name="Martinez M.J."/>
            <person name="Novotny C."/>
            <person name="Magnuson J.K."/>
            <person name="Spatafora J.W."/>
            <person name="Maurice S."/>
            <person name="Pangilinan J."/>
            <person name="Andreopoulos W."/>
            <person name="LaButti K."/>
            <person name="Hundley H."/>
            <person name="Na H."/>
            <person name="Kuo A."/>
            <person name="Barry K."/>
            <person name="Lipzen A."/>
            <person name="Henrissat B."/>
            <person name="Riley R."/>
            <person name="Ahrendt S."/>
            <person name="Nagy L.G."/>
            <person name="Grigoriev I.V."/>
            <person name="Martin F."/>
            <person name="Rosso M.N."/>
        </authorList>
    </citation>
    <scope>NUCLEOTIDE SEQUENCE [LARGE SCALE GENOMIC DNA]</scope>
    <source>
        <strain evidence="6 7">CIRM-BRFM 1785</strain>
    </source>
</reference>
<dbReference type="GeneID" id="72005228"/>
<keyword evidence="4" id="KW-0496">Mitochondrion</keyword>
<gene>
    <name evidence="6" type="ORF">C8Q71DRAFT_774091</name>
</gene>
<keyword evidence="7" id="KW-1185">Reference proteome</keyword>
<organism evidence="6 7">
    <name type="scientific">Rhodofomes roseus</name>
    <dbReference type="NCBI Taxonomy" id="34475"/>
    <lineage>
        <taxon>Eukaryota</taxon>
        <taxon>Fungi</taxon>
        <taxon>Dikarya</taxon>
        <taxon>Basidiomycota</taxon>
        <taxon>Agaricomycotina</taxon>
        <taxon>Agaricomycetes</taxon>
        <taxon>Polyporales</taxon>
        <taxon>Rhodofomes</taxon>
    </lineage>
</organism>
<dbReference type="SUPFAM" id="SSF47072">
    <property type="entry name" value="Cysteine alpha-hairpin motif"/>
    <property type="match status" value="1"/>
</dbReference>
<comment type="subcellular location">
    <subcellularLocation>
        <location evidence="1">Mitochondrion intermembrane space</location>
    </subcellularLocation>
</comment>
<dbReference type="RefSeq" id="XP_047776335.1">
    <property type="nucleotide sequence ID" value="XM_047924496.1"/>
</dbReference>
<name>A0ABQ8K946_9APHY</name>
<dbReference type="InterPro" id="IPR009069">
    <property type="entry name" value="Cys_alpha_HP_mot_SF"/>
</dbReference>
<comment type="caution">
    <text evidence="6">The sequence shown here is derived from an EMBL/GenBank/DDBJ whole genome shotgun (WGS) entry which is preliminary data.</text>
</comment>
<comment type="similarity">
    <text evidence="2">Belongs to the CMC4 family.</text>
</comment>
<dbReference type="Gene3D" id="1.10.287.1130">
    <property type="entry name" value="CytochromE C oxidase copper chaperone"/>
    <property type="match status" value="1"/>
</dbReference>
<sequence>MAKATDSPCQAEACDLQACLNKNTYKPEKCEEHMRNMYKCCQAMYERTDGKGESTACPMPNVVERWLKNHGEAVS</sequence>
<keyword evidence="5" id="KW-1015">Disulfide bond</keyword>
<evidence type="ECO:0000256" key="3">
    <source>
        <dbReference type="ARBA" id="ARBA00019406"/>
    </source>
</evidence>
<evidence type="ECO:0000313" key="7">
    <source>
        <dbReference type="Proteomes" id="UP000814176"/>
    </source>
</evidence>
<evidence type="ECO:0000256" key="1">
    <source>
        <dbReference type="ARBA" id="ARBA00004569"/>
    </source>
</evidence>
<proteinExistence type="inferred from homology"/>
<dbReference type="InterPro" id="IPR027179">
    <property type="entry name" value="CMC4"/>
</dbReference>
<evidence type="ECO:0000256" key="2">
    <source>
        <dbReference type="ARBA" id="ARBA00009858"/>
    </source>
</evidence>
<protein>
    <recommendedName>
        <fullName evidence="3">Cx9C motif-containing protein 4, mitochondrial</fullName>
    </recommendedName>
</protein>
<evidence type="ECO:0000313" key="6">
    <source>
        <dbReference type="EMBL" id="KAH9833595.1"/>
    </source>
</evidence>
<dbReference type="PROSITE" id="PS51808">
    <property type="entry name" value="CHCH"/>
    <property type="match status" value="1"/>
</dbReference>
<dbReference type="PANTHER" id="PTHR15590">
    <property type="entry name" value="CX9C MOTIF-CONTAINING PROTEIN 4"/>
    <property type="match status" value="1"/>
</dbReference>
<evidence type="ECO:0000256" key="5">
    <source>
        <dbReference type="ARBA" id="ARBA00023157"/>
    </source>
</evidence>
<dbReference type="EMBL" id="JADCUA010000018">
    <property type="protein sequence ID" value="KAH9833595.1"/>
    <property type="molecule type" value="Genomic_DNA"/>
</dbReference>
<accession>A0ABQ8K946</accession>
<dbReference type="Pfam" id="PF08991">
    <property type="entry name" value="CMC4"/>
    <property type="match status" value="1"/>
</dbReference>
<evidence type="ECO:0000256" key="4">
    <source>
        <dbReference type="ARBA" id="ARBA00023128"/>
    </source>
</evidence>